<dbReference type="AlphaFoldDB" id="E4NBG0"/>
<proteinExistence type="inferred from homology"/>
<keyword evidence="9" id="KW-1185">Reference proteome</keyword>
<dbReference type="Gene3D" id="1.25.40.10">
    <property type="entry name" value="Tetratricopeptide repeat domain"/>
    <property type="match status" value="1"/>
</dbReference>
<dbReference type="Gene3D" id="1.10.10.10">
    <property type="entry name" value="Winged helix-like DNA-binding domain superfamily/Winged helix DNA-binding domain"/>
    <property type="match status" value="1"/>
</dbReference>
<dbReference type="InterPro" id="IPR051677">
    <property type="entry name" value="AfsR-DnrI-RedD_regulator"/>
</dbReference>
<dbReference type="InterPro" id="IPR011990">
    <property type="entry name" value="TPR-like_helical_dom_sf"/>
</dbReference>
<dbReference type="GO" id="GO:0003677">
    <property type="term" value="F:DNA binding"/>
    <property type="evidence" value="ECO:0007669"/>
    <property type="project" value="UniProtKB-UniRule"/>
</dbReference>
<comment type="similarity">
    <text evidence="1">Belongs to the AfsR/DnrI/RedD regulatory family.</text>
</comment>
<evidence type="ECO:0000256" key="2">
    <source>
        <dbReference type="ARBA" id="ARBA00023012"/>
    </source>
</evidence>
<dbReference type="InterPro" id="IPR016032">
    <property type="entry name" value="Sig_transdc_resp-reg_C-effctor"/>
</dbReference>
<keyword evidence="3" id="KW-0805">Transcription regulation</keyword>
<gene>
    <name evidence="8" type="ordered locus">KSE_27290</name>
</gene>
<dbReference type="SMART" id="SM00862">
    <property type="entry name" value="Trans_reg_C"/>
    <property type="match status" value="1"/>
</dbReference>
<dbReference type="SMART" id="SM01043">
    <property type="entry name" value="BTAD"/>
    <property type="match status" value="1"/>
</dbReference>
<dbReference type="KEGG" id="ksk:KSE_27290"/>
<dbReference type="PROSITE" id="PS51755">
    <property type="entry name" value="OMPR_PHOB"/>
    <property type="match status" value="1"/>
</dbReference>
<dbReference type="Pfam" id="PF00486">
    <property type="entry name" value="Trans_reg_C"/>
    <property type="match status" value="1"/>
</dbReference>
<evidence type="ECO:0000313" key="9">
    <source>
        <dbReference type="Proteomes" id="UP000007076"/>
    </source>
</evidence>
<dbReference type="Pfam" id="PF03704">
    <property type="entry name" value="BTAD"/>
    <property type="match status" value="1"/>
</dbReference>
<evidence type="ECO:0000259" key="7">
    <source>
        <dbReference type="PROSITE" id="PS51755"/>
    </source>
</evidence>
<keyword evidence="2" id="KW-0902">Two-component regulatory system</keyword>
<dbReference type="PATRIC" id="fig|452652.3.peg.2734"/>
<evidence type="ECO:0000256" key="3">
    <source>
        <dbReference type="ARBA" id="ARBA00023015"/>
    </source>
</evidence>
<feature type="domain" description="OmpR/PhoB-type" evidence="7">
    <location>
        <begin position="1"/>
        <end position="97"/>
    </location>
</feature>
<protein>
    <submittedName>
        <fullName evidence="8">Putative AfsR family transcriptional regulator</fullName>
    </submittedName>
</protein>
<accession>E4NBG0</accession>
<dbReference type="GO" id="GO:0006355">
    <property type="term" value="P:regulation of DNA-templated transcription"/>
    <property type="evidence" value="ECO:0007669"/>
    <property type="project" value="InterPro"/>
</dbReference>
<dbReference type="RefSeq" id="WP_014135854.1">
    <property type="nucleotide sequence ID" value="NC_016109.1"/>
</dbReference>
<dbReference type="SUPFAM" id="SSF46894">
    <property type="entry name" value="C-terminal effector domain of the bipartite response regulators"/>
    <property type="match status" value="1"/>
</dbReference>
<dbReference type="InterPro" id="IPR001867">
    <property type="entry name" value="OmpR/PhoB-type_DNA-bd"/>
</dbReference>
<evidence type="ECO:0000256" key="6">
    <source>
        <dbReference type="PROSITE-ProRule" id="PRU01091"/>
    </source>
</evidence>
<dbReference type="EMBL" id="AP010968">
    <property type="protein sequence ID" value="BAJ28541.1"/>
    <property type="molecule type" value="Genomic_DNA"/>
</dbReference>
<evidence type="ECO:0000313" key="8">
    <source>
        <dbReference type="EMBL" id="BAJ28541.1"/>
    </source>
</evidence>
<evidence type="ECO:0000256" key="1">
    <source>
        <dbReference type="ARBA" id="ARBA00005820"/>
    </source>
</evidence>
<dbReference type="GO" id="GO:0000160">
    <property type="term" value="P:phosphorelay signal transduction system"/>
    <property type="evidence" value="ECO:0007669"/>
    <property type="project" value="UniProtKB-KW"/>
</dbReference>
<dbReference type="CDD" id="cd15831">
    <property type="entry name" value="BTAD"/>
    <property type="match status" value="1"/>
</dbReference>
<dbReference type="PANTHER" id="PTHR35807">
    <property type="entry name" value="TRANSCRIPTIONAL REGULATOR REDD-RELATED"/>
    <property type="match status" value="1"/>
</dbReference>
<dbReference type="PANTHER" id="PTHR35807:SF1">
    <property type="entry name" value="TRANSCRIPTIONAL REGULATOR REDD"/>
    <property type="match status" value="1"/>
</dbReference>
<keyword evidence="4 6" id="KW-0238">DNA-binding</keyword>
<reference evidence="8 9" key="1">
    <citation type="journal article" date="2010" name="DNA Res.">
        <title>Genome sequence of Kitasatospora setae NBRC 14216T: an evolutionary snapshot of the family Streptomycetaceae.</title>
        <authorList>
            <person name="Ichikawa N."/>
            <person name="Oguchi A."/>
            <person name="Ikeda H."/>
            <person name="Ishikawa J."/>
            <person name="Kitani S."/>
            <person name="Watanabe Y."/>
            <person name="Nakamura S."/>
            <person name="Katano Y."/>
            <person name="Kishi E."/>
            <person name="Sasagawa M."/>
            <person name="Ankai A."/>
            <person name="Fukui S."/>
            <person name="Hashimoto Y."/>
            <person name="Kamata S."/>
            <person name="Otoguro M."/>
            <person name="Tanikawa S."/>
            <person name="Nihira T."/>
            <person name="Horinouchi S."/>
            <person name="Ohnishi Y."/>
            <person name="Hayakawa M."/>
            <person name="Kuzuyama T."/>
            <person name="Arisawa A."/>
            <person name="Nomoto F."/>
            <person name="Miura H."/>
            <person name="Takahashi Y."/>
            <person name="Fujita N."/>
        </authorList>
    </citation>
    <scope>NUCLEOTIDE SEQUENCE [LARGE SCALE GENOMIC DNA]</scope>
    <source>
        <strain evidence="9">ATCC 33774 / DSM 43861 / JCM 3304 / KCC A-0304 / NBRC 14216 / KM-6054</strain>
    </source>
</reference>
<dbReference type="InterPro" id="IPR036388">
    <property type="entry name" value="WH-like_DNA-bd_sf"/>
</dbReference>
<dbReference type="Proteomes" id="UP000007076">
    <property type="component" value="Chromosome"/>
</dbReference>
<keyword evidence="5" id="KW-0804">Transcription</keyword>
<dbReference type="InterPro" id="IPR005158">
    <property type="entry name" value="BTAD"/>
</dbReference>
<sequence>MQFRILGPVSVEVDGRVRPIPGVGQRTLLAALLIGAGRLVPTDQLYAEIWGDDLPATVENALQAHVSRLRRTLRKLAGPGGEAPALITRSSGYVLDVAPQDVDLVLFQEDLAHARAVMATDPSLAGDLLTAALSHWRGAPLQDVSPGPLCRSTALQLEEESLAAREDLLWLGAHHQQPTAVIGELRRMSAAHPWRERLTGTLMVALYRSGRQAEAVQVYRAARKRLVDELGMEPSPELTRVFHGVLNQDLARTA</sequence>
<name>E4NBG0_KITSK</name>
<dbReference type="eggNOG" id="COG3629">
    <property type="taxonomic scope" value="Bacteria"/>
</dbReference>
<feature type="DNA-binding region" description="OmpR/PhoB-type" evidence="6">
    <location>
        <begin position="1"/>
        <end position="97"/>
    </location>
</feature>
<evidence type="ECO:0000256" key="5">
    <source>
        <dbReference type="ARBA" id="ARBA00023163"/>
    </source>
</evidence>
<organism evidence="8 9">
    <name type="scientific">Kitasatospora setae (strain ATCC 33774 / DSM 43861 / JCM 3304 / KCC A-0304 / NBRC 14216 / KM-6054)</name>
    <name type="common">Streptomyces setae</name>
    <dbReference type="NCBI Taxonomy" id="452652"/>
    <lineage>
        <taxon>Bacteria</taxon>
        <taxon>Bacillati</taxon>
        <taxon>Actinomycetota</taxon>
        <taxon>Actinomycetes</taxon>
        <taxon>Kitasatosporales</taxon>
        <taxon>Streptomycetaceae</taxon>
        <taxon>Kitasatospora</taxon>
    </lineage>
</organism>
<dbReference type="SUPFAM" id="SSF48452">
    <property type="entry name" value="TPR-like"/>
    <property type="match status" value="1"/>
</dbReference>
<dbReference type="STRING" id="452652.KSE_27290"/>
<evidence type="ECO:0000256" key="4">
    <source>
        <dbReference type="ARBA" id="ARBA00023125"/>
    </source>
</evidence>
<dbReference type="HOGENOM" id="CLU_004665_0_1_11"/>